<protein>
    <submittedName>
        <fullName evidence="3">Stage VI sporulation protein D</fullName>
    </submittedName>
</protein>
<feature type="domain" description="LysM" evidence="2">
    <location>
        <begin position="336"/>
        <end position="379"/>
    </location>
</feature>
<dbReference type="SUPFAM" id="SSF54106">
    <property type="entry name" value="LysM domain"/>
    <property type="match status" value="1"/>
</dbReference>
<sequence>MNNEGSTSLSFPMKEGIWLDRGKKLDELLTLSLEPVIDVDEKEDEVTVKGVLQLFGEYRPLEKEESTGNQASSLVDQSAFRSVEEVSLSEEGIGEIRHEFPIEVTIPRERVARLEDISVEINEFDYVMPEKGFLEITADLSISGVRAEEPVSTSDDAEESTEKELAREDRSFTFEQVRKVDEKEPDQLFGVSESSEGSEEEDSSEEEESQENELTFQEPVTEIKREPSWLDEKELVGTIDVEEEEDHAPKVSFRSVLDEEETIEVREEPEASHDNDYQKEVVKAPRRFPKNETRKLEDEEKSTESNVKDEEEREHENALYLTKMMANEAEAYSKLRMCIVQDGESLDMIADRYKLQVSHLMRTNRLDEEQVSEGQILYIPSRQSSSTS</sequence>
<evidence type="ECO:0000256" key="1">
    <source>
        <dbReference type="SAM" id="MobiDB-lite"/>
    </source>
</evidence>
<dbReference type="Gene3D" id="3.10.350.10">
    <property type="entry name" value="LysM domain"/>
    <property type="match status" value="1"/>
</dbReference>
<dbReference type="NCBIfam" id="TIGR02907">
    <property type="entry name" value="spore_VI_D"/>
    <property type="match status" value="1"/>
</dbReference>
<dbReference type="InterPro" id="IPR018392">
    <property type="entry name" value="LysM"/>
</dbReference>
<keyword evidence="4" id="KW-1185">Reference proteome</keyword>
<organism evidence="3 4">
    <name type="scientific">Salipaludibacillus neizhouensis</name>
    <dbReference type="NCBI Taxonomy" id="885475"/>
    <lineage>
        <taxon>Bacteria</taxon>
        <taxon>Bacillati</taxon>
        <taxon>Bacillota</taxon>
        <taxon>Bacilli</taxon>
        <taxon>Bacillales</taxon>
        <taxon>Bacillaceae</taxon>
    </lineage>
</organism>
<evidence type="ECO:0000313" key="3">
    <source>
        <dbReference type="EMBL" id="RKL65947.1"/>
    </source>
</evidence>
<gene>
    <name evidence="3" type="primary">spoVID</name>
    <name evidence="3" type="ORF">CR203_17905</name>
</gene>
<dbReference type="AlphaFoldDB" id="A0A3A9JZP5"/>
<comment type="caution">
    <text evidence="3">The sequence shown here is derived from an EMBL/GenBank/DDBJ whole genome shotgun (WGS) entry which is preliminary data.</text>
</comment>
<dbReference type="Proteomes" id="UP000281498">
    <property type="component" value="Unassembled WGS sequence"/>
</dbReference>
<feature type="compositionally biased region" description="Acidic residues" evidence="1">
    <location>
        <begin position="196"/>
        <end position="211"/>
    </location>
</feature>
<reference evidence="3 4" key="1">
    <citation type="submission" date="2017-10" db="EMBL/GenBank/DDBJ databases">
        <title>Bacillus sp. nov., a halophilic bacterium isolated from a Keqin Lake.</title>
        <authorList>
            <person name="Wang H."/>
        </authorList>
    </citation>
    <scope>NUCLEOTIDE SEQUENCE [LARGE SCALE GENOMIC DNA]</scope>
    <source>
        <strain evidence="3 4">KCTC 13187</strain>
    </source>
</reference>
<dbReference type="PROSITE" id="PS51782">
    <property type="entry name" value="LYSM"/>
    <property type="match status" value="1"/>
</dbReference>
<name>A0A3A9JZP5_9BACI</name>
<dbReference type="InterPro" id="IPR036779">
    <property type="entry name" value="LysM_dom_sf"/>
</dbReference>
<proteinExistence type="predicted"/>
<dbReference type="Pfam" id="PF01476">
    <property type="entry name" value="LysM"/>
    <property type="match status" value="1"/>
</dbReference>
<feature type="region of interest" description="Disordered" evidence="1">
    <location>
        <begin position="144"/>
        <end position="315"/>
    </location>
</feature>
<feature type="compositionally biased region" description="Basic and acidic residues" evidence="1">
    <location>
        <begin position="221"/>
        <end position="235"/>
    </location>
</feature>
<accession>A0A3A9JZP5</accession>
<dbReference type="RefSeq" id="WP_110934977.1">
    <property type="nucleotide sequence ID" value="NZ_KZ614146.1"/>
</dbReference>
<dbReference type="InterPro" id="IPR048862">
    <property type="entry name" value="SPOCS_spoVID_N"/>
</dbReference>
<dbReference type="InterPro" id="IPR014256">
    <property type="entry name" value="Spore_VI_D"/>
</dbReference>
<dbReference type="OrthoDB" id="2966368at2"/>
<evidence type="ECO:0000259" key="2">
    <source>
        <dbReference type="PROSITE" id="PS51782"/>
    </source>
</evidence>
<dbReference type="EMBL" id="PDOE01000010">
    <property type="protein sequence ID" value="RKL65947.1"/>
    <property type="molecule type" value="Genomic_DNA"/>
</dbReference>
<feature type="compositionally biased region" description="Basic and acidic residues" evidence="1">
    <location>
        <begin position="263"/>
        <end position="315"/>
    </location>
</feature>
<dbReference type="Pfam" id="PF20918">
    <property type="entry name" value="SPOCS_spoVID-N"/>
    <property type="match status" value="1"/>
</dbReference>
<feature type="compositionally biased region" description="Basic and acidic residues" evidence="1">
    <location>
        <begin position="160"/>
        <end position="186"/>
    </location>
</feature>
<evidence type="ECO:0000313" key="4">
    <source>
        <dbReference type="Proteomes" id="UP000281498"/>
    </source>
</evidence>